<dbReference type="EMBL" id="JAQOUE010000001">
    <property type="protein sequence ID" value="MDT7041140.1"/>
    <property type="molecule type" value="Genomic_DNA"/>
</dbReference>
<dbReference type="NCBIfam" id="NF009379">
    <property type="entry name" value="PRK12740.1-3"/>
    <property type="match status" value="1"/>
</dbReference>
<dbReference type="SUPFAM" id="SSF54211">
    <property type="entry name" value="Ribosomal protein S5 domain 2-like"/>
    <property type="match status" value="1"/>
</dbReference>
<dbReference type="GO" id="GO:0003746">
    <property type="term" value="F:translation elongation factor activity"/>
    <property type="evidence" value="ECO:0007669"/>
    <property type="project" value="UniProtKB-KW"/>
</dbReference>
<dbReference type="InterPro" id="IPR014721">
    <property type="entry name" value="Ribsml_uS5_D2-typ_fold_subgr"/>
</dbReference>
<dbReference type="Pfam" id="PF03764">
    <property type="entry name" value="EFG_IV"/>
    <property type="match status" value="1"/>
</dbReference>
<keyword evidence="11" id="KW-1185">Reference proteome</keyword>
<evidence type="ECO:0000256" key="4">
    <source>
        <dbReference type="ARBA" id="ARBA00022768"/>
    </source>
</evidence>
<keyword evidence="4 10" id="KW-0251">Elongation factor</keyword>
<evidence type="ECO:0000256" key="5">
    <source>
        <dbReference type="ARBA" id="ARBA00023134"/>
    </source>
</evidence>
<dbReference type="Pfam" id="PF14492">
    <property type="entry name" value="EFG_III"/>
    <property type="match status" value="1"/>
</dbReference>
<dbReference type="InterPro" id="IPR027417">
    <property type="entry name" value="P-loop_NTPase"/>
</dbReference>
<dbReference type="InterPro" id="IPR000795">
    <property type="entry name" value="T_Tr_GTP-bd_dom"/>
</dbReference>
<comment type="similarity">
    <text evidence="1">Belongs to the TRAFAC class translation factor GTPase superfamily. Classic translation factor GTPase family. EF-G/EF-2 subfamily.</text>
</comment>
<dbReference type="Gene3D" id="3.30.230.10">
    <property type="match status" value="1"/>
</dbReference>
<evidence type="ECO:0000256" key="1">
    <source>
        <dbReference type="ARBA" id="ARBA00005870"/>
    </source>
</evidence>
<feature type="region of interest" description="Disordered" evidence="8">
    <location>
        <begin position="278"/>
        <end position="298"/>
    </location>
</feature>
<evidence type="ECO:0000256" key="3">
    <source>
        <dbReference type="ARBA" id="ARBA00022741"/>
    </source>
</evidence>
<dbReference type="InterPro" id="IPR005517">
    <property type="entry name" value="Transl_elong_EFG/EF2_IV"/>
</dbReference>
<gene>
    <name evidence="10" type="primary">fusA</name>
    <name evidence="10" type="ORF">PPG34_02180</name>
</gene>
<dbReference type="CDD" id="cd03713">
    <property type="entry name" value="EFG_mtEFG_C"/>
    <property type="match status" value="1"/>
</dbReference>
<dbReference type="PRINTS" id="PR00315">
    <property type="entry name" value="ELONGATNFCT"/>
</dbReference>
<dbReference type="InterPro" id="IPR000640">
    <property type="entry name" value="EFG_V-like"/>
</dbReference>
<feature type="domain" description="Tr-type G" evidence="9">
    <location>
        <begin position="7"/>
        <end position="279"/>
    </location>
</feature>
<dbReference type="SMART" id="SM00838">
    <property type="entry name" value="EFG_C"/>
    <property type="match status" value="1"/>
</dbReference>
<dbReference type="InterPro" id="IPR047872">
    <property type="entry name" value="EFG_IV"/>
</dbReference>
<dbReference type="SUPFAM" id="SSF52540">
    <property type="entry name" value="P-loop containing nucleoside triphosphate hydrolases"/>
    <property type="match status" value="1"/>
</dbReference>
<dbReference type="Gene3D" id="3.40.50.300">
    <property type="entry name" value="P-loop containing nucleotide triphosphate hydrolases"/>
    <property type="match status" value="1"/>
</dbReference>
<dbReference type="InterPro" id="IPR053905">
    <property type="entry name" value="EF-G-like_DII"/>
</dbReference>
<accession>A0ABU3K424</accession>
<dbReference type="Gene3D" id="3.30.70.870">
    <property type="entry name" value="Elongation Factor G (Translational Gtpase), domain 3"/>
    <property type="match status" value="1"/>
</dbReference>
<sequence>MTQPSSDSIRNVVLASYAGAGKTSLAEALAYSAGAIPSMGSISTGNTIGDFEPEEVHHHHSMSTALLRLDLKDCSLNILDTPGSLDFFADTKASIHVADGAILVIGASGLRSEVERVWDIIQERGIPSLIFVNELDKEHTNFDAILEEISKTLEINCIPIALPLGQQADLEGAIDLLRQKAITPVANGHKVQEIEIPDNLTKFVAEARKKLIECAAEGSDELLEKYLGEGELTEEEILEGLKLGVGNQSFVPVLCGAATKNIGTTLLTDAILHLLPSPQEQSKRKPVTGRNPQTEEEQVVPLYEEDPFSAYVFKTTIDPFMGRLTYIKVQSGVLEADSHFYNSVRHAKEKGGHLYRLLGKKTTQIDRVSAGDIVAIAKLKDTQTGDTICADKHTVILPGVKLTRPVMAFALETKNNGDIDKVSLGLHKLVEEDPSLEFFRNDETKEMLLSGVGQTHIEFTLEKLHRKYGVDVNLHTPKVAYRETIQATSQAQGKYKKQTGGHGQYGDCWLQLDPLPRGGGFEFVNKIVGGVIPRNFIPAVEKGVVEAMHDGLLAGFPVVDIQVTVYDGSHHPVDSSEMAFKVAGSMGFKKAMESAHPVLLEPIMQVEVTAPDELVGAVIGDLNSRRGRILGMDVKGHNQIVKALVPLAEILKYAPALTSITAGKGSYVMEFSGYEQAPREVMTKVVEEHMAAKQAVAG</sequence>
<dbReference type="Pfam" id="PF00009">
    <property type="entry name" value="GTP_EFTU"/>
    <property type="match status" value="1"/>
</dbReference>
<dbReference type="RefSeq" id="WP_313831498.1">
    <property type="nucleotide sequence ID" value="NZ_JAQOUE010000001.1"/>
</dbReference>
<evidence type="ECO:0000256" key="7">
    <source>
        <dbReference type="NCBIfam" id="TIGR00484"/>
    </source>
</evidence>
<protein>
    <recommendedName>
        <fullName evidence="2 7">Elongation factor G</fullName>
    </recommendedName>
</protein>
<organism evidence="10 11">
    <name type="scientific">Candidatus Nitronereus thalassa</name>
    <dbReference type="NCBI Taxonomy" id="3020898"/>
    <lineage>
        <taxon>Bacteria</taxon>
        <taxon>Pseudomonadati</taxon>
        <taxon>Nitrospirota</taxon>
        <taxon>Nitrospiria</taxon>
        <taxon>Nitrospirales</taxon>
        <taxon>Nitrospiraceae</taxon>
        <taxon>Candidatus Nitronereus</taxon>
    </lineage>
</organism>
<dbReference type="InterPro" id="IPR009022">
    <property type="entry name" value="EFG_III"/>
</dbReference>
<dbReference type="Pfam" id="PF22042">
    <property type="entry name" value="EF-G_D2"/>
    <property type="match status" value="1"/>
</dbReference>
<proteinExistence type="inferred from homology"/>
<reference evidence="10 11" key="1">
    <citation type="journal article" date="2023" name="ISME J.">
        <title>Cultivation and genomic characterization of novel and ubiquitous marine nitrite-oxidizing bacteria from the Nitrospirales.</title>
        <authorList>
            <person name="Mueller A.J."/>
            <person name="Daebeler A."/>
            <person name="Herbold C.W."/>
            <person name="Kirkegaard R.H."/>
            <person name="Daims H."/>
        </authorList>
    </citation>
    <scope>NUCLEOTIDE SEQUENCE [LARGE SCALE GENOMIC DNA]</scope>
    <source>
        <strain evidence="10 11">EB</strain>
    </source>
</reference>
<dbReference type="InterPro" id="IPR009000">
    <property type="entry name" value="Transl_B-barrel_sf"/>
</dbReference>
<comment type="function">
    <text evidence="6">Catalyzes the GTP-dependent ribosomal translocation step during translation elongation. During this step, the ribosome changes from the pre-translocational (PRE) to the post-translocational (POST) state as the newly formed A-site-bound peptidyl-tRNA and P-site-bound deacylated tRNA move to the P and E sites, respectively. Catalyzes the coordinated movement of the two tRNA molecules, the mRNA and conformational changes in the ribosome.</text>
</comment>
<dbReference type="PANTHER" id="PTHR43261:SF7">
    <property type="entry name" value="ELONGATION FACTOR G-LIKE PROTEIN"/>
    <property type="match status" value="1"/>
</dbReference>
<dbReference type="Gene3D" id="2.40.30.10">
    <property type="entry name" value="Translation factors"/>
    <property type="match status" value="1"/>
</dbReference>
<dbReference type="NCBIfam" id="TIGR00231">
    <property type="entry name" value="small_GTP"/>
    <property type="match status" value="1"/>
</dbReference>
<evidence type="ECO:0000259" key="9">
    <source>
        <dbReference type="PROSITE" id="PS51722"/>
    </source>
</evidence>
<dbReference type="InterPro" id="IPR004540">
    <property type="entry name" value="Transl_elong_EFG/EF2"/>
</dbReference>
<dbReference type="Gene3D" id="3.30.70.240">
    <property type="match status" value="1"/>
</dbReference>
<dbReference type="Proteomes" id="UP001250932">
    <property type="component" value="Unassembled WGS sequence"/>
</dbReference>
<keyword evidence="5" id="KW-0342">GTP-binding</keyword>
<evidence type="ECO:0000256" key="6">
    <source>
        <dbReference type="ARBA" id="ARBA00024731"/>
    </source>
</evidence>
<keyword evidence="3" id="KW-0547">Nucleotide-binding</keyword>
<evidence type="ECO:0000313" key="11">
    <source>
        <dbReference type="Proteomes" id="UP001250932"/>
    </source>
</evidence>
<evidence type="ECO:0000256" key="2">
    <source>
        <dbReference type="ARBA" id="ARBA00017872"/>
    </source>
</evidence>
<comment type="caution">
    <text evidence="10">The sequence shown here is derived from an EMBL/GenBank/DDBJ whole genome shotgun (WGS) entry which is preliminary data.</text>
</comment>
<dbReference type="NCBIfam" id="NF009381">
    <property type="entry name" value="PRK12740.1-5"/>
    <property type="match status" value="1"/>
</dbReference>
<dbReference type="InterPro" id="IPR020568">
    <property type="entry name" value="Ribosomal_Su5_D2-typ_SF"/>
</dbReference>
<dbReference type="SUPFAM" id="SSF50447">
    <property type="entry name" value="Translation proteins"/>
    <property type="match status" value="1"/>
</dbReference>
<dbReference type="CDD" id="cd01434">
    <property type="entry name" value="EFG_mtEFG1_IV"/>
    <property type="match status" value="1"/>
</dbReference>
<evidence type="ECO:0000256" key="8">
    <source>
        <dbReference type="SAM" id="MobiDB-lite"/>
    </source>
</evidence>
<dbReference type="Pfam" id="PF00679">
    <property type="entry name" value="EFG_C"/>
    <property type="match status" value="1"/>
</dbReference>
<dbReference type="InterPro" id="IPR005225">
    <property type="entry name" value="Small_GTP-bd"/>
</dbReference>
<dbReference type="InterPro" id="IPR041095">
    <property type="entry name" value="EFG_II"/>
</dbReference>
<dbReference type="CDD" id="cd04088">
    <property type="entry name" value="EFG_mtEFG_II"/>
    <property type="match status" value="1"/>
</dbReference>
<keyword evidence="4 10" id="KW-0648">Protein biosynthesis</keyword>
<evidence type="ECO:0000313" key="10">
    <source>
        <dbReference type="EMBL" id="MDT7041140.1"/>
    </source>
</evidence>
<dbReference type="SUPFAM" id="SSF54980">
    <property type="entry name" value="EF-G C-terminal domain-like"/>
    <property type="match status" value="2"/>
</dbReference>
<name>A0ABU3K424_9BACT</name>
<dbReference type="NCBIfam" id="TIGR00484">
    <property type="entry name" value="EF-G"/>
    <property type="match status" value="1"/>
</dbReference>
<dbReference type="PROSITE" id="PS51722">
    <property type="entry name" value="G_TR_2"/>
    <property type="match status" value="1"/>
</dbReference>
<dbReference type="PANTHER" id="PTHR43261">
    <property type="entry name" value="TRANSLATION ELONGATION FACTOR G-RELATED"/>
    <property type="match status" value="1"/>
</dbReference>
<dbReference type="NCBIfam" id="NF009891">
    <property type="entry name" value="PRK13351.1-1"/>
    <property type="match status" value="1"/>
</dbReference>
<dbReference type="InterPro" id="IPR035647">
    <property type="entry name" value="EFG_III/V"/>
</dbReference>
<dbReference type="CDD" id="cd16262">
    <property type="entry name" value="EFG_III"/>
    <property type="match status" value="1"/>
</dbReference>
<dbReference type="SMART" id="SM00889">
    <property type="entry name" value="EFG_IV"/>
    <property type="match status" value="1"/>
</dbReference>
<dbReference type="InterPro" id="IPR035649">
    <property type="entry name" value="EFG_V"/>
</dbReference>